<keyword evidence="3 6" id="KW-0812">Transmembrane</keyword>
<dbReference type="InterPro" id="IPR050189">
    <property type="entry name" value="MFS_Efflux_Transporters"/>
</dbReference>
<feature type="transmembrane region" description="Helical" evidence="6">
    <location>
        <begin position="344"/>
        <end position="366"/>
    </location>
</feature>
<dbReference type="InterPro" id="IPR010645">
    <property type="entry name" value="MFS_4"/>
</dbReference>
<evidence type="ECO:0000259" key="7">
    <source>
        <dbReference type="PROSITE" id="PS50850"/>
    </source>
</evidence>
<dbReference type="GO" id="GO:0005886">
    <property type="term" value="C:plasma membrane"/>
    <property type="evidence" value="ECO:0007669"/>
    <property type="project" value="UniProtKB-SubCell"/>
</dbReference>
<dbReference type="EMBL" id="CP070496">
    <property type="protein sequence ID" value="QSB05378.1"/>
    <property type="molecule type" value="Genomic_DNA"/>
</dbReference>
<dbReference type="PANTHER" id="PTHR43124">
    <property type="entry name" value="PURINE EFFLUX PUMP PBUE"/>
    <property type="match status" value="1"/>
</dbReference>
<keyword evidence="5 6" id="KW-0472">Membrane</keyword>
<feature type="transmembrane region" description="Helical" evidence="6">
    <location>
        <begin position="62"/>
        <end position="82"/>
    </location>
</feature>
<organism evidence="8 9">
    <name type="scientific">Natronoglycomyces albus</name>
    <dbReference type="NCBI Taxonomy" id="2811108"/>
    <lineage>
        <taxon>Bacteria</taxon>
        <taxon>Bacillati</taxon>
        <taxon>Actinomycetota</taxon>
        <taxon>Actinomycetes</taxon>
        <taxon>Glycomycetales</taxon>
        <taxon>Glycomycetaceae</taxon>
        <taxon>Natronoglycomyces</taxon>
    </lineage>
</organism>
<dbReference type="PANTHER" id="PTHR43124:SF3">
    <property type="entry name" value="CHLORAMPHENICOL EFFLUX PUMP RV0191"/>
    <property type="match status" value="1"/>
</dbReference>
<evidence type="ECO:0000313" key="9">
    <source>
        <dbReference type="Proteomes" id="UP000662939"/>
    </source>
</evidence>
<keyword evidence="9" id="KW-1185">Reference proteome</keyword>
<dbReference type="GO" id="GO:0022857">
    <property type="term" value="F:transmembrane transporter activity"/>
    <property type="evidence" value="ECO:0007669"/>
    <property type="project" value="InterPro"/>
</dbReference>
<reference evidence="8" key="1">
    <citation type="submission" date="2021-02" db="EMBL/GenBank/DDBJ databases">
        <title>Natronoglycomyces albus gen. nov., sp. nov, a haloalkaliphilic actinobacterium from a soda solonchak soil.</title>
        <authorList>
            <person name="Sorokin D.Y."/>
            <person name="Khijniak T.V."/>
            <person name="Zakharycheva A.P."/>
            <person name="Boueva O.V."/>
            <person name="Ariskina E.V."/>
            <person name="Hahnke R.L."/>
            <person name="Bunk B."/>
            <person name="Sproer C."/>
            <person name="Schumann P."/>
            <person name="Evtushenko L.I."/>
            <person name="Kublanov I.V."/>
        </authorList>
    </citation>
    <scope>NUCLEOTIDE SEQUENCE</scope>
    <source>
        <strain evidence="8">DSM 106290</strain>
    </source>
</reference>
<feature type="transmembrane region" description="Helical" evidence="6">
    <location>
        <begin position="174"/>
        <end position="194"/>
    </location>
</feature>
<dbReference type="InterPro" id="IPR036259">
    <property type="entry name" value="MFS_trans_sf"/>
</dbReference>
<dbReference type="SUPFAM" id="SSF103473">
    <property type="entry name" value="MFS general substrate transporter"/>
    <property type="match status" value="1"/>
</dbReference>
<feature type="transmembrane region" description="Helical" evidence="6">
    <location>
        <begin position="148"/>
        <end position="168"/>
    </location>
</feature>
<evidence type="ECO:0000256" key="4">
    <source>
        <dbReference type="ARBA" id="ARBA00022989"/>
    </source>
</evidence>
<name>A0A895XUP9_9ACTN</name>
<comment type="subcellular location">
    <subcellularLocation>
        <location evidence="1">Cell membrane</location>
        <topology evidence="1">Multi-pass membrane protein</topology>
    </subcellularLocation>
</comment>
<gene>
    <name evidence="8" type="ORF">JQS30_00050</name>
</gene>
<evidence type="ECO:0000256" key="3">
    <source>
        <dbReference type="ARBA" id="ARBA00022692"/>
    </source>
</evidence>
<feature type="transmembrane region" description="Helical" evidence="6">
    <location>
        <begin position="259"/>
        <end position="278"/>
    </location>
</feature>
<proteinExistence type="predicted"/>
<feature type="transmembrane region" description="Helical" evidence="6">
    <location>
        <begin position="89"/>
        <end position="108"/>
    </location>
</feature>
<keyword evidence="2" id="KW-1003">Cell membrane</keyword>
<dbReference type="Pfam" id="PF06779">
    <property type="entry name" value="MFS_4"/>
    <property type="match status" value="1"/>
</dbReference>
<feature type="domain" description="Major facilitator superfamily (MFS) profile" evidence="7">
    <location>
        <begin position="20"/>
        <end position="397"/>
    </location>
</feature>
<dbReference type="InterPro" id="IPR020846">
    <property type="entry name" value="MFS_dom"/>
</dbReference>
<accession>A0A895XUP9</accession>
<dbReference type="Gene3D" id="1.20.1250.20">
    <property type="entry name" value="MFS general substrate transporter like domains"/>
    <property type="match status" value="1"/>
</dbReference>
<dbReference type="PROSITE" id="PS50850">
    <property type="entry name" value="MFS"/>
    <property type="match status" value="1"/>
</dbReference>
<evidence type="ECO:0000256" key="1">
    <source>
        <dbReference type="ARBA" id="ARBA00004651"/>
    </source>
</evidence>
<feature type="transmembrane region" description="Helical" evidence="6">
    <location>
        <begin position="215"/>
        <end position="239"/>
    </location>
</feature>
<feature type="transmembrane region" description="Helical" evidence="6">
    <location>
        <begin position="318"/>
        <end position="337"/>
    </location>
</feature>
<dbReference type="AlphaFoldDB" id="A0A895XUP9"/>
<evidence type="ECO:0000256" key="5">
    <source>
        <dbReference type="ARBA" id="ARBA00023136"/>
    </source>
</evidence>
<feature type="transmembrane region" description="Helical" evidence="6">
    <location>
        <begin position="290"/>
        <end position="312"/>
    </location>
</feature>
<evidence type="ECO:0000256" key="2">
    <source>
        <dbReference type="ARBA" id="ARBA00022475"/>
    </source>
</evidence>
<dbReference type="Proteomes" id="UP000662939">
    <property type="component" value="Chromosome"/>
</dbReference>
<protein>
    <submittedName>
        <fullName evidence="8">YbfB/YjiJ family MFS transporter</fullName>
    </submittedName>
</protein>
<feature type="transmembrane region" description="Helical" evidence="6">
    <location>
        <begin position="20"/>
        <end position="42"/>
    </location>
</feature>
<sequence>MRATVSSPRQPRSQQSYAPVFPLMLAGLAAVGVSFGFARYGYGLFLPSIRADFDLSITMVGLIGSATYVGYLAALILVGALAARVGPRLLIATGTVAATIGTALVGLAPNVGVLAVGLILAGTSAGWIWAPFSDAVDQMLPIEQRQRVLAIIPAGTAFAVVVAGPLAILTHGSAWRWAWLVFAAGALFATVYNLRVICAGAPRKSSGTFDLYGRWLLRPAAGLLYLTALSYGIVGSVYWLLAVEAVSAGAGMGQHTAAVFWTLTGAAGTVAVFSGPMFSRLSLATVQPLLFLCLATAVALLGIAPGMLLAVWTSALLYGPAFMAGSGLLAVWSYRVFPERPTMGFSATVFFLGIGTIVGPAAAGMIVEHHGMSTVFLLTAAVAVATLLARPRSLAVA</sequence>
<keyword evidence="4 6" id="KW-1133">Transmembrane helix</keyword>
<dbReference type="RefSeq" id="WP_213171385.1">
    <property type="nucleotide sequence ID" value="NZ_CP070496.1"/>
</dbReference>
<evidence type="ECO:0000256" key="6">
    <source>
        <dbReference type="SAM" id="Phobius"/>
    </source>
</evidence>
<feature type="transmembrane region" description="Helical" evidence="6">
    <location>
        <begin position="372"/>
        <end position="389"/>
    </location>
</feature>
<feature type="transmembrane region" description="Helical" evidence="6">
    <location>
        <begin position="114"/>
        <end position="136"/>
    </location>
</feature>
<dbReference type="KEGG" id="nav:JQS30_00050"/>
<evidence type="ECO:0000313" key="8">
    <source>
        <dbReference type="EMBL" id="QSB05378.1"/>
    </source>
</evidence>